<gene>
    <name evidence="6" type="ORF">E0F76_09805</name>
</gene>
<dbReference type="InterPro" id="IPR036779">
    <property type="entry name" value="LysM_dom_sf"/>
</dbReference>
<dbReference type="InterPro" id="IPR018392">
    <property type="entry name" value="LysM"/>
</dbReference>
<name>A0A4R5CDD5_9FLAO</name>
<evidence type="ECO:0000256" key="3">
    <source>
        <dbReference type="ARBA" id="ARBA00022989"/>
    </source>
</evidence>
<keyword evidence="2" id="KW-0812">Transmembrane</keyword>
<dbReference type="PANTHER" id="PTHR33734:SF22">
    <property type="entry name" value="MEMBRANE-BOUND LYTIC MUREIN TRANSGLYCOSYLASE D"/>
    <property type="match status" value="1"/>
</dbReference>
<keyword evidence="3" id="KW-1133">Transmembrane helix</keyword>
<dbReference type="PANTHER" id="PTHR33734">
    <property type="entry name" value="LYSM DOMAIN-CONTAINING GPI-ANCHORED PROTEIN 2"/>
    <property type="match status" value="1"/>
</dbReference>
<feature type="domain" description="LysM" evidence="5">
    <location>
        <begin position="220"/>
        <end position="263"/>
    </location>
</feature>
<dbReference type="RefSeq" id="WP_132004929.1">
    <property type="nucleotide sequence ID" value="NZ_SMFK01000005.1"/>
</dbReference>
<feature type="domain" description="LysM" evidence="5">
    <location>
        <begin position="23"/>
        <end position="66"/>
    </location>
</feature>
<proteinExistence type="predicted"/>
<dbReference type="Gene3D" id="3.40.50.2300">
    <property type="match status" value="1"/>
</dbReference>
<dbReference type="Gene3D" id="3.10.350.10">
    <property type="entry name" value="LysM domain"/>
    <property type="match status" value="4"/>
</dbReference>
<dbReference type="GO" id="GO:0016020">
    <property type="term" value="C:membrane"/>
    <property type="evidence" value="ECO:0007669"/>
    <property type="project" value="UniProtKB-SubCell"/>
</dbReference>
<dbReference type="SUPFAM" id="SSF53822">
    <property type="entry name" value="Periplasmic binding protein-like I"/>
    <property type="match status" value="1"/>
</dbReference>
<dbReference type="Pfam" id="PF01094">
    <property type="entry name" value="ANF_receptor"/>
    <property type="match status" value="1"/>
</dbReference>
<dbReference type="AlphaFoldDB" id="A0A4R5CDD5"/>
<feature type="domain" description="LysM" evidence="5">
    <location>
        <begin position="143"/>
        <end position="186"/>
    </location>
</feature>
<dbReference type="Proteomes" id="UP000295479">
    <property type="component" value="Unassembled WGS sequence"/>
</dbReference>
<dbReference type="OrthoDB" id="2149800at2"/>
<sequence length="646" mass="72524">MLKRVICIIVLVLTCSVYGQNYEKHKVEKGETITQIAQKYNVTPYDIYKINPDAQRGIQPNSILLIPKKTTTVKTASSAQTQTHKVLTKETLFAIEKKYGITDEALKKANPFLEKDGLQIGQVLIIPSKTNPKASSPIQEKVVYHEVLPKETKYSIAKQYGITVEQLEKRNPEIIPNLTIGYKLLIKGTVQKPDVIATIEPKKEVVAKIPQKNIEAVKYANYEVKPKETLFSLSKMFGLSQEELIKLNPTLANGLEIGMVLKVPTIPITATTSSISLETKKAITALTNKTIGTTRKKIVLLLPFNLPLIESDTLNAMSTRLKQDKFLNMTLDFYAGAMIAIDSAKTLGLPIDFKIFDSQESKTSSIIYSIIQKNNLETADAIIGPFYQSNLETTAQLLNSNNVPVISPLSKDIGNSYPNLYQTIPTTDNLKSAIFDFMKSKGGNMIAVIDKKRESSRQYLEQNQKEVQIVPLSDSGYLSAANLQSLFVKNKTNYVILETGNTVMIKATIKTMMDAMPEYDMQLVTIENNETLDTDEIKFENLVKLKLMYPSINKDNESAEALVFKNEYKKKNKIVPNTYATRGFDVTFDTMMRILQNQPFQDCANTISTEQVDNKFVYSKKEEGGYTNKGIYILYYDSDLTVKVAN</sequence>
<evidence type="ECO:0000256" key="2">
    <source>
        <dbReference type="ARBA" id="ARBA00022692"/>
    </source>
</evidence>
<evidence type="ECO:0000256" key="4">
    <source>
        <dbReference type="ARBA" id="ARBA00023136"/>
    </source>
</evidence>
<comment type="caution">
    <text evidence="6">The sequence shown here is derived from an EMBL/GenBank/DDBJ whole genome shotgun (WGS) entry which is preliminary data.</text>
</comment>
<evidence type="ECO:0000313" key="7">
    <source>
        <dbReference type="Proteomes" id="UP000295479"/>
    </source>
</evidence>
<dbReference type="InterPro" id="IPR028082">
    <property type="entry name" value="Peripla_BP_I"/>
</dbReference>
<evidence type="ECO:0000313" key="6">
    <source>
        <dbReference type="EMBL" id="TDD96929.1"/>
    </source>
</evidence>
<reference evidence="6 7" key="1">
    <citation type="submission" date="2019-03" db="EMBL/GenBank/DDBJ databases">
        <title>Flavobacterium AR-3-4 sp. nov. isolated from arctic soil.</title>
        <authorList>
            <person name="Chaudhary D.K."/>
        </authorList>
    </citation>
    <scope>NUCLEOTIDE SEQUENCE [LARGE SCALE GENOMIC DNA]</scope>
    <source>
        <strain evidence="6 7">AR-3-4</strain>
    </source>
</reference>
<evidence type="ECO:0000256" key="1">
    <source>
        <dbReference type="ARBA" id="ARBA00004370"/>
    </source>
</evidence>
<dbReference type="CDD" id="cd00118">
    <property type="entry name" value="LysM"/>
    <property type="match status" value="4"/>
</dbReference>
<dbReference type="PROSITE" id="PS51782">
    <property type="entry name" value="LYSM"/>
    <property type="match status" value="4"/>
</dbReference>
<organism evidence="6 7">
    <name type="scientific">Flavobacterium cellulosilyticum</name>
    <dbReference type="NCBI Taxonomy" id="2541731"/>
    <lineage>
        <taxon>Bacteria</taxon>
        <taxon>Pseudomonadati</taxon>
        <taxon>Bacteroidota</taxon>
        <taxon>Flavobacteriia</taxon>
        <taxon>Flavobacteriales</taxon>
        <taxon>Flavobacteriaceae</taxon>
        <taxon>Flavobacterium</taxon>
    </lineage>
</organism>
<dbReference type="InterPro" id="IPR001828">
    <property type="entry name" value="ANF_lig-bd_rcpt"/>
</dbReference>
<accession>A0A4R5CDD5</accession>
<dbReference type="SMART" id="SM00257">
    <property type="entry name" value="LysM"/>
    <property type="match status" value="4"/>
</dbReference>
<keyword evidence="4" id="KW-0472">Membrane</keyword>
<feature type="domain" description="LysM" evidence="5">
    <location>
        <begin position="82"/>
        <end position="126"/>
    </location>
</feature>
<dbReference type="Pfam" id="PF01476">
    <property type="entry name" value="LysM"/>
    <property type="match status" value="4"/>
</dbReference>
<dbReference type="SUPFAM" id="SSF54106">
    <property type="entry name" value="LysM domain"/>
    <property type="match status" value="4"/>
</dbReference>
<dbReference type="EMBL" id="SMFK01000005">
    <property type="protein sequence ID" value="TDD96929.1"/>
    <property type="molecule type" value="Genomic_DNA"/>
</dbReference>
<comment type="subcellular location">
    <subcellularLocation>
        <location evidence="1">Membrane</location>
    </subcellularLocation>
</comment>
<keyword evidence="7" id="KW-1185">Reference proteome</keyword>
<protein>
    <submittedName>
        <fullName evidence="6">LysM peptidoglycan-binding domain-containing protein</fullName>
    </submittedName>
</protein>
<evidence type="ECO:0000259" key="5">
    <source>
        <dbReference type="PROSITE" id="PS51782"/>
    </source>
</evidence>
<dbReference type="GO" id="GO:0008932">
    <property type="term" value="F:lytic endotransglycosylase activity"/>
    <property type="evidence" value="ECO:0007669"/>
    <property type="project" value="TreeGrafter"/>
</dbReference>